<evidence type="ECO:0000256" key="3">
    <source>
        <dbReference type="ARBA" id="ARBA00023016"/>
    </source>
</evidence>
<accession>A0AAQ3K1Q5</accession>
<dbReference type="FunFam" id="3.30.460.10:FF:000030">
    <property type="entry name" value="Putative GTP diphosphokinase RSH2 chloroplastic"/>
    <property type="match status" value="1"/>
</dbReference>
<organism evidence="6 7">
    <name type="scientific">Canna indica</name>
    <name type="common">Indian-shot</name>
    <dbReference type="NCBI Taxonomy" id="4628"/>
    <lineage>
        <taxon>Eukaryota</taxon>
        <taxon>Viridiplantae</taxon>
        <taxon>Streptophyta</taxon>
        <taxon>Embryophyta</taxon>
        <taxon>Tracheophyta</taxon>
        <taxon>Spermatophyta</taxon>
        <taxon>Magnoliopsida</taxon>
        <taxon>Liliopsida</taxon>
        <taxon>Zingiberales</taxon>
        <taxon>Cannaceae</taxon>
        <taxon>Canna</taxon>
    </lineage>
</organism>
<keyword evidence="7" id="KW-1185">Reference proteome</keyword>
<dbReference type="FunFam" id="1.10.3210.10:FF:000001">
    <property type="entry name" value="GTP pyrophosphokinase RelA"/>
    <property type="match status" value="1"/>
</dbReference>
<evidence type="ECO:0000313" key="6">
    <source>
        <dbReference type="EMBL" id="WOK99047.1"/>
    </source>
</evidence>
<dbReference type="GO" id="GO:0009507">
    <property type="term" value="C:chloroplast"/>
    <property type="evidence" value="ECO:0007669"/>
    <property type="project" value="TreeGrafter"/>
</dbReference>
<dbReference type="Pfam" id="PF04607">
    <property type="entry name" value="RelA_SpoT"/>
    <property type="match status" value="1"/>
</dbReference>
<sequence length="878" mass="97306">MMSSCAGLGRPLRCRPAMIRHRSSRLLLLPAAYALRGSAPCFRCVLEQVAAPLAASPAPLGSVLATGNAIAAAAAAGGSGASHAAVGSALAHVAVTAVAIASGACLSTKVDFLWPRVEGQPDTLILEGVDVTGYPIFKEAKVQKAIAFASKAHFGQFRKTGEPYVTHCIHTGKILASLVPISGGRAVNTVVAGVLHDIIDDTLESLSTIEEEFGDDVAHLVAGVSKLSYINQLLRRHRRQSVNQSNLSSEEASNLRVMLLGMIDDPRVVLIKLADRLHNMRTIYALSLPKAQAVAQETLAVWCSLASRLGVWALKAELEDLCFAVIQPRAFRTIRAELASMWDPSNKARHFRRLSMKDGLLAPSKDDRIVLHDSWAMETNEERENMKDLLQAVFPFDLLLDRKKRTNFLNNLRKCSELPDTKPKVVSDAVIAQSSLAVCEEALERELHISTSYIPGMEVSVSSRLKSSYSIYSKMKRKGVGIRQIYDARALRVIVGDKNGKLHGPAVKNCYCLLDIVHKLWTPIDGEFDDYIVNPKPSGYQSLHTAVQGPDNSPLEVQIRTQRMHDHAEFGLAAHWLYKENKVDYTNTTASTASVSSYQSNLLEDEVYTQDDSSWKYSCIKVGHPVLRVDGSQLHVAVVVRVSNDGKELLVAVSFLEASETVADRRTYSQLKRWEIYAKLFKKVSDQWWFAPGHGDWCTCLEKYTLCRDGIFHKQDQFQRLLPTYIQVIDLTEQEEIEYWMVVSSVFEGKEVLTVPSVSNYEKSSYNSGGSAPLDDGITNKVHFLRTMLQWEEQLLHGASQRERNRQSSLYGGSNSVGLDEVVVIRWPHGEIMRMKSGSTAADAARRIGLDEKLVWVNGQLVLPHTELKDGDIIEVMM</sequence>
<keyword evidence="4" id="KW-0342">GTP-binding</keyword>
<dbReference type="Pfam" id="PF24500">
    <property type="entry name" value="DUF7589"/>
    <property type="match status" value="1"/>
</dbReference>
<evidence type="ECO:0000256" key="1">
    <source>
        <dbReference type="ARBA" id="ARBA00007476"/>
    </source>
</evidence>
<dbReference type="CDD" id="cd05399">
    <property type="entry name" value="NT_Rel-Spo_like"/>
    <property type="match status" value="1"/>
</dbReference>
<dbReference type="EC" id="2.7.6.5" evidence="2"/>
<proteinExistence type="inferred from homology"/>
<dbReference type="Pfam" id="PF02824">
    <property type="entry name" value="TGS"/>
    <property type="match status" value="1"/>
</dbReference>
<dbReference type="InterPro" id="IPR056011">
    <property type="entry name" value="DUF7589"/>
</dbReference>
<dbReference type="Gene3D" id="3.10.20.30">
    <property type="match status" value="1"/>
</dbReference>
<evidence type="ECO:0000256" key="2">
    <source>
        <dbReference type="ARBA" id="ARBA00013251"/>
    </source>
</evidence>
<dbReference type="CDD" id="cd00077">
    <property type="entry name" value="HDc"/>
    <property type="match status" value="1"/>
</dbReference>
<dbReference type="PANTHER" id="PTHR21262:SF31">
    <property type="entry name" value="GTP PYROPHOSPHOKINASE"/>
    <property type="match status" value="1"/>
</dbReference>
<protein>
    <recommendedName>
        <fullName evidence="2">GTP diphosphokinase</fullName>
        <ecNumber evidence="2">2.7.6.5</ecNumber>
    </recommendedName>
</protein>
<dbReference type="InterPro" id="IPR043519">
    <property type="entry name" value="NT_sf"/>
</dbReference>
<comment type="similarity">
    <text evidence="1">Belongs to the RelA/SpoT family.</text>
</comment>
<dbReference type="PROSITE" id="PS51831">
    <property type="entry name" value="HD"/>
    <property type="match status" value="1"/>
</dbReference>
<dbReference type="InterPro" id="IPR004095">
    <property type="entry name" value="TGS"/>
</dbReference>
<dbReference type="InterPro" id="IPR012676">
    <property type="entry name" value="TGS-like"/>
</dbReference>
<dbReference type="AlphaFoldDB" id="A0AAQ3K1Q5"/>
<dbReference type="SUPFAM" id="SSF81271">
    <property type="entry name" value="TGS-like"/>
    <property type="match status" value="1"/>
</dbReference>
<dbReference type="InterPro" id="IPR007685">
    <property type="entry name" value="RelA_SpoT"/>
</dbReference>
<evidence type="ECO:0000256" key="4">
    <source>
        <dbReference type="ARBA" id="ARBA00023134"/>
    </source>
</evidence>
<keyword evidence="4" id="KW-0547">Nucleotide-binding</keyword>
<name>A0AAQ3K1Q5_9LILI</name>
<gene>
    <name evidence="6" type="ORF">Cni_G07759</name>
</gene>
<dbReference type="Gene3D" id="1.10.3210.10">
    <property type="entry name" value="Hypothetical protein af1432"/>
    <property type="match status" value="1"/>
</dbReference>
<dbReference type="SUPFAM" id="SSF109604">
    <property type="entry name" value="HD-domain/PDEase-like"/>
    <property type="match status" value="1"/>
</dbReference>
<dbReference type="InterPro" id="IPR006674">
    <property type="entry name" value="HD_domain"/>
</dbReference>
<feature type="domain" description="HD" evidence="5">
    <location>
        <begin position="164"/>
        <end position="280"/>
    </location>
</feature>
<dbReference type="GO" id="GO:0008728">
    <property type="term" value="F:GTP diphosphokinase activity"/>
    <property type="evidence" value="ECO:0007669"/>
    <property type="project" value="UniProtKB-EC"/>
</dbReference>
<dbReference type="GO" id="GO:0005525">
    <property type="term" value="F:GTP binding"/>
    <property type="evidence" value="ECO:0007669"/>
    <property type="project" value="UniProtKB-KW"/>
</dbReference>
<dbReference type="Pfam" id="PF13328">
    <property type="entry name" value="HD_4"/>
    <property type="match status" value="1"/>
</dbReference>
<keyword evidence="3" id="KW-0346">Stress response</keyword>
<dbReference type="GO" id="GO:0015969">
    <property type="term" value="P:guanosine tetraphosphate metabolic process"/>
    <property type="evidence" value="ECO:0007669"/>
    <property type="project" value="InterPro"/>
</dbReference>
<dbReference type="SUPFAM" id="SSF81301">
    <property type="entry name" value="Nucleotidyltransferase"/>
    <property type="match status" value="1"/>
</dbReference>
<evidence type="ECO:0000313" key="7">
    <source>
        <dbReference type="Proteomes" id="UP001327560"/>
    </source>
</evidence>
<reference evidence="6 7" key="1">
    <citation type="submission" date="2023-10" db="EMBL/GenBank/DDBJ databases">
        <title>Chromosome-scale genome assembly provides insights into flower coloration mechanisms of Canna indica.</title>
        <authorList>
            <person name="Li C."/>
        </authorList>
    </citation>
    <scope>NUCLEOTIDE SEQUENCE [LARGE SCALE GENOMIC DNA]</scope>
    <source>
        <tissue evidence="6">Flower</tissue>
    </source>
</reference>
<dbReference type="InterPro" id="IPR003607">
    <property type="entry name" value="HD/PDEase_dom"/>
</dbReference>
<dbReference type="Gene3D" id="3.30.460.10">
    <property type="entry name" value="Beta Polymerase, domain 2"/>
    <property type="match status" value="1"/>
</dbReference>
<dbReference type="SMART" id="SM00954">
    <property type="entry name" value="RelA_SpoT"/>
    <property type="match status" value="1"/>
</dbReference>
<dbReference type="PANTHER" id="PTHR21262">
    <property type="entry name" value="GUANOSINE-3',5'-BIS DIPHOSPHATE 3'-PYROPHOSPHOHYDROLASE"/>
    <property type="match status" value="1"/>
</dbReference>
<dbReference type="Proteomes" id="UP001327560">
    <property type="component" value="Chromosome 2"/>
</dbReference>
<dbReference type="SMART" id="SM00471">
    <property type="entry name" value="HDc"/>
    <property type="match status" value="1"/>
</dbReference>
<dbReference type="EMBL" id="CP136891">
    <property type="protein sequence ID" value="WOK99047.1"/>
    <property type="molecule type" value="Genomic_DNA"/>
</dbReference>
<dbReference type="InterPro" id="IPR012675">
    <property type="entry name" value="Beta-grasp_dom_sf"/>
</dbReference>
<evidence type="ECO:0000259" key="5">
    <source>
        <dbReference type="PROSITE" id="PS51831"/>
    </source>
</evidence>